<dbReference type="EMBL" id="JABMKV010000002">
    <property type="protein sequence ID" value="NQX32422.1"/>
    <property type="molecule type" value="Genomic_DNA"/>
</dbReference>
<protein>
    <recommendedName>
        <fullName evidence="4">DUF4468 domain-containing protein</fullName>
    </recommendedName>
</protein>
<feature type="chain" id="PRO_5045618375" description="DUF4468 domain-containing protein" evidence="1">
    <location>
        <begin position="20"/>
        <end position="142"/>
    </location>
</feature>
<feature type="signal peptide" evidence="1">
    <location>
        <begin position="1"/>
        <end position="19"/>
    </location>
</feature>
<dbReference type="RefSeq" id="WP_173272386.1">
    <property type="nucleotide sequence ID" value="NZ_JABMKV010000002.1"/>
</dbReference>
<keyword evidence="1" id="KW-0732">Signal</keyword>
<comment type="caution">
    <text evidence="2">The sequence shown here is derived from an EMBL/GenBank/DDBJ whole genome shotgun (WGS) entry which is preliminary data.</text>
</comment>
<keyword evidence="3" id="KW-1185">Reference proteome</keyword>
<evidence type="ECO:0008006" key="4">
    <source>
        <dbReference type="Google" id="ProtNLM"/>
    </source>
</evidence>
<evidence type="ECO:0000313" key="3">
    <source>
        <dbReference type="Proteomes" id="UP000762110"/>
    </source>
</evidence>
<sequence length="142" mass="16696">MKRLLYLLLFIPLATFAQKYIPKANCIVIVNKNTAYANFTDVRLLLTKMNIKITDLDKDRFQIKTDTIQINDQATAYFDFDCRDDKITISGKWKSNTEKTRYLRIESTGTIDSMDKFAFEKMNELAKKFGTILKYEFSKYLE</sequence>
<evidence type="ECO:0000256" key="1">
    <source>
        <dbReference type="SAM" id="SignalP"/>
    </source>
</evidence>
<gene>
    <name evidence="2" type="ORF">HQN85_11840</name>
</gene>
<reference evidence="2 3" key="1">
    <citation type="submission" date="2020-05" db="EMBL/GenBank/DDBJ databases">
        <title>Description of Pedobacter foliorum sp. nov.</title>
        <authorList>
            <person name="Qi S."/>
            <person name="Carlier A."/>
            <person name="Cnockaert M."/>
            <person name="Vandamme P."/>
        </authorList>
    </citation>
    <scope>NUCLEOTIDE SEQUENCE [LARGE SCALE GENOMIC DNA]</scope>
    <source>
        <strain evidence="2 3">LMG 31300</strain>
    </source>
</reference>
<name>A0ABX2DF40_9SPHI</name>
<dbReference type="Proteomes" id="UP000762110">
    <property type="component" value="Unassembled WGS sequence"/>
</dbReference>
<proteinExistence type="predicted"/>
<evidence type="ECO:0000313" key="2">
    <source>
        <dbReference type="EMBL" id="NQX32422.1"/>
    </source>
</evidence>
<accession>A0ABX2DF40</accession>
<organism evidence="2 3">
    <name type="scientific">Pedobacter boryungensis</name>
    <dbReference type="NCBI Taxonomy" id="869962"/>
    <lineage>
        <taxon>Bacteria</taxon>
        <taxon>Pseudomonadati</taxon>
        <taxon>Bacteroidota</taxon>
        <taxon>Sphingobacteriia</taxon>
        <taxon>Sphingobacteriales</taxon>
        <taxon>Sphingobacteriaceae</taxon>
        <taxon>Pedobacter</taxon>
    </lineage>
</organism>